<dbReference type="Proteomes" id="UP000236333">
    <property type="component" value="Unassembled WGS sequence"/>
</dbReference>
<dbReference type="PANTHER" id="PTHR12839">
    <property type="entry name" value="NONSENSE-MEDIATED MRNA DECAY PROTEIN 2 UP-FRAMESHIFT SUPPRESSOR 2"/>
    <property type="match status" value="1"/>
</dbReference>
<dbReference type="PANTHER" id="PTHR12839:SF7">
    <property type="entry name" value="REGULATOR OF NONSENSE TRANSCRIPTS 2"/>
    <property type="match status" value="1"/>
</dbReference>
<organism evidence="1 2">
    <name type="scientific">Tetrabaena socialis</name>
    <dbReference type="NCBI Taxonomy" id="47790"/>
    <lineage>
        <taxon>Eukaryota</taxon>
        <taxon>Viridiplantae</taxon>
        <taxon>Chlorophyta</taxon>
        <taxon>core chlorophytes</taxon>
        <taxon>Chlorophyceae</taxon>
        <taxon>CS clade</taxon>
        <taxon>Chlamydomonadales</taxon>
        <taxon>Tetrabaenaceae</taxon>
        <taxon>Tetrabaena</taxon>
    </lineage>
</organism>
<keyword evidence="2" id="KW-1185">Reference proteome</keyword>
<accession>A0A2J8A0X9</accession>
<evidence type="ECO:0000313" key="1">
    <source>
        <dbReference type="EMBL" id="PNH06179.1"/>
    </source>
</evidence>
<reference evidence="1 2" key="1">
    <citation type="journal article" date="2017" name="Mol. Biol. Evol.">
        <title>The 4-celled Tetrabaena socialis nuclear genome reveals the essential components for genetic control of cell number at the origin of multicellularity in the volvocine lineage.</title>
        <authorList>
            <person name="Featherston J."/>
            <person name="Arakaki Y."/>
            <person name="Hanschen E.R."/>
            <person name="Ferris P.J."/>
            <person name="Michod R.E."/>
            <person name="Olson B.J.S.C."/>
            <person name="Nozaki H."/>
            <person name="Durand P.M."/>
        </authorList>
    </citation>
    <scope>NUCLEOTIDE SEQUENCE [LARGE SCALE GENOMIC DNA]</scope>
    <source>
        <strain evidence="1 2">NIES-571</strain>
    </source>
</reference>
<dbReference type="GO" id="GO:0000184">
    <property type="term" value="P:nuclear-transcribed mRNA catabolic process, nonsense-mediated decay"/>
    <property type="evidence" value="ECO:0007669"/>
    <property type="project" value="InterPro"/>
</dbReference>
<comment type="caution">
    <text evidence="1">The sequence shown here is derived from an EMBL/GenBank/DDBJ whole genome shotgun (WGS) entry which is preliminary data.</text>
</comment>
<sequence>MRANYQASALQDVTAQLAAARKQLEAQRLLRESNLNVVRPSEEELKQLDSSIKRNTAIIKKLRQLCEENKQAFLDDIRKTNQTKYVSEAVGAIADAPLRNSDVPAAVAVCSMMHQRYADFGAEMAAALVKALPDYKRDREAAVNCLTLLATFARSARELLLGSGGGGGGGAGAAGAAGGGAGTAGAAWPQPAVAALAAAAAVLQELLGEGAAGDASEGVAAALSDLKSEQEGLQRELET</sequence>
<dbReference type="EMBL" id="PGGS01000253">
    <property type="protein sequence ID" value="PNH06179.1"/>
    <property type="molecule type" value="Genomic_DNA"/>
</dbReference>
<dbReference type="GO" id="GO:0035145">
    <property type="term" value="C:exon-exon junction complex"/>
    <property type="evidence" value="ECO:0007669"/>
    <property type="project" value="TreeGrafter"/>
</dbReference>
<dbReference type="OrthoDB" id="27832at2759"/>
<dbReference type="Gene3D" id="1.25.40.180">
    <property type="match status" value="1"/>
</dbReference>
<proteinExistence type="predicted"/>
<feature type="non-terminal residue" evidence="1">
    <location>
        <position position="239"/>
    </location>
</feature>
<dbReference type="InterPro" id="IPR039762">
    <property type="entry name" value="Nmd2/UPF2"/>
</dbReference>
<protein>
    <submittedName>
        <fullName evidence="1">Regulator of nonsense transcripts 2</fullName>
    </submittedName>
</protein>
<evidence type="ECO:0000313" key="2">
    <source>
        <dbReference type="Proteomes" id="UP000236333"/>
    </source>
</evidence>
<gene>
    <name evidence="1" type="ORF">TSOC_007500</name>
</gene>
<dbReference type="AlphaFoldDB" id="A0A2J8A0X9"/>
<name>A0A2J8A0X9_9CHLO</name>
<dbReference type="GO" id="GO:0005737">
    <property type="term" value="C:cytoplasm"/>
    <property type="evidence" value="ECO:0007669"/>
    <property type="project" value="TreeGrafter"/>
</dbReference>